<dbReference type="EMBL" id="CP025197">
    <property type="protein sequence ID" value="AUG58094.1"/>
    <property type="molecule type" value="Genomic_DNA"/>
</dbReference>
<accession>A0A2K9ED79</accession>
<reference evidence="2 3" key="1">
    <citation type="submission" date="2017-12" db="EMBL/GenBank/DDBJ databases">
        <title>Complete genome sequence of Herbivorax saccincola GGR1, a novel Cellulosome-producing hydrolytic bacterium in a thermophilic biogas plant, established by Illumina and Nanopore MinION sequencing.</title>
        <authorList>
            <person name="Pechtl A."/>
            <person name="Ruckert C."/>
            <person name="Koeck D.E."/>
            <person name="Maus I."/>
            <person name="Winkler A."/>
            <person name="Kalinowski J."/>
            <person name="Puhler A."/>
            <person name="Schwarz W.W."/>
            <person name="Zverlov V.V."/>
            <person name="Schluter A."/>
            <person name="Liebl W."/>
        </authorList>
    </citation>
    <scope>NUCLEOTIDE SEQUENCE [LARGE SCALE GENOMIC DNA]</scope>
    <source>
        <strain evidence="3">SR1</strain>
    </source>
</reference>
<dbReference type="AlphaFoldDB" id="A0A2K9ED79"/>
<gene>
    <name evidence="2" type="ORF">HVS_10995</name>
</gene>
<dbReference type="Pfam" id="PF07791">
    <property type="entry name" value="Imm11"/>
    <property type="match status" value="1"/>
</dbReference>
<evidence type="ECO:0000313" key="2">
    <source>
        <dbReference type="EMBL" id="AUG58094.1"/>
    </source>
</evidence>
<proteinExistence type="predicted"/>
<organism evidence="2 3">
    <name type="scientific">Acetivibrio saccincola</name>
    <dbReference type="NCBI Taxonomy" id="1677857"/>
    <lineage>
        <taxon>Bacteria</taxon>
        <taxon>Bacillati</taxon>
        <taxon>Bacillota</taxon>
        <taxon>Clostridia</taxon>
        <taxon>Eubacteriales</taxon>
        <taxon>Oscillospiraceae</taxon>
        <taxon>Acetivibrio</taxon>
    </lineage>
</organism>
<dbReference type="KEGG" id="hsc:HVS_10995"/>
<protein>
    <recommendedName>
        <fullName evidence="1">Immunity MXAN-0049 protein domain-containing protein</fullName>
    </recommendedName>
</protein>
<evidence type="ECO:0000259" key="1">
    <source>
        <dbReference type="Pfam" id="PF07791"/>
    </source>
</evidence>
<dbReference type="RefSeq" id="WP_101302241.1">
    <property type="nucleotide sequence ID" value="NZ_CP025197.1"/>
</dbReference>
<dbReference type="Proteomes" id="UP000233534">
    <property type="component" value="Chromosome"/>
</dbReference>
<dbReference type="InterPro" id="IPR012433">
    <property type="entry name" value="Imm11"/>
</dbReference>
<sequence>MKKYYTIESNAWDRNSEIRLGPVPTAIDKRAYLFDEWQYINDQEEFIYFEKLGKEMPDIYTYNLPLVSARLKDILDDAGVNNVFYKPIYLYNDADETHLYYLMLVRPLNCVVWEKSKHTVSEFSGLKKIVGSFVINDREVGNYKIFKIKDILNRFWVVSEEIKEKIERAGLVGIKLLGLPEYYGL</sequence>
<feature type="domain" description="Immunity MXAN-0049 protein" evidence="1">
    <location>
        <begin position="41"/>
        <end position="176"/>
    </location>
</feature>
<name>A0A2K9ED79_9FIRM</name>
<keyword evidence="3" id="KW-1185">Reference proteome</keyword>
<evidence type="ECO:0000313" key="3">
    <source>
        <dbReference type="Proteomes" id="UP000233534"/>
    </source>
</evidence>